<dbReference type="Proteomes" id="UP000183496">
    <property type="component" value="Unassembled WGS sequence"/>
</dbReference>
<protein>
    <submittedName>
        <fullName evidence="1">Uncharacterized protein</fullName>
    </submittedName>
</protein>
<evidence type="ECO:0000313" key="2">
    <source>
        <dbReference type="Proteomes" id="UP000183496"/>
    </source>
</evidence>
<organism evidence="1 2">
    <name type="scientific">Myroides profundi</name>
    <dbReference type="NCBI Taxonomy" id="480520"/>
    <lineage>
        <taxon>Bacteria</taxon>
        <taxon>Pseudomonadati</taxon>
        <taxon>Bacteroidota</taxon>
        <taxon>Flavobacteriia</taxon>
        <taxon>Flavobacteriales</taxon>
        <taxon>Flavobacteriaceae</taxon>
        <taxon>Myroides</taxon>
    </lineage>
</organism>
<keyword evidence="2" id="KW-1185">Reference proteome</keyword>
<dbReference type="KEGG" id="mpw:MPR_2026"/>
<comment type="caution">
    <text evidence="1">The sequence shown here is derived from an EMBL/GenBank/DDBJ whole genome shotgun (WGS) entry which is preliminary data.</text>
</comment>
<dbReference type="EMBL" id="FOFY01000011">
    <property type="protein sequence ID" value="SER23754.1"/>
    <property type="molecule type" value="Genomic_DNA"/>
</dbReference>
<sequence>MNALLNKITLSFFVGIATLLCINIAFGRSDRTDLKVEKIQTSKKKKIFLSKELDSIEKGSNIIRYSTERFSSRYIMKGKRMVLQQYFYDNHYDKDTVSYSKIKEITWVKSKDSLQTDWYLQKGRKWELIGQYPFKKGIDY</sequence>
<name>A0AAJ4W5K7_MYRPR</name>
<dbReference type="AlphaFoldDB" id="A0AAJ4W5K7"/>
<proteinExistence type="predicted"/>
<accession>A0AAJ4W5K7</accession>
<dbReference type="RefSeq" id="WP_041892167.1">
    <property type="nucleotide sequence ID" value="NZ_CP010817.1"/>
</dbReference>
<evidence type="ECO:0000313" key="1">
    <source>
        <dbReference type="EMBL" id="SER23754.1"/>
    </source>
</evidence>
<reference evidence="1 2" key="1">
    <citation type="submission" date="2016-10" db="EMBL/GenBank/DDBJ databases">
        <authorList>
            <person name="Varghese N."/>
            <person name="Submissions S."/>
        </authorList>
    </citation>
    <scope>NUCLEOTIDE SEQUENCE [LARGE SCALE GENOMIC DNA]</scope>
    <source>
        <strain evidence="2">DSM 19823 / KCTC 23066 / CCTCC M 208030 / D25</strain>
    </source>
</reference>
<gene>
    <name evidence="1" type="ORF">SAMN04488089_11188</name>
</gene>